<dbReference type="AlphaFoldDB" id="A0A2X4PKG2"/>
<evidence type="ECO:0008006" key="3">
    <source>
        <dbReference type="Google" id="ProtNLM"/>
    </source>
</evidence>
<name>A0A2X4PKG2_9PORP</name>
<dbReference type="EMBL" id="LS483447">
    <property type="protein sequence ID" value="SQH72795.1"/>
    <property type="molecule type" value="Genomic_DNA"/>
</dbReference>
<proteinExistence type="predicted"/>
<dbReference type="InterPro" id="IPR043132">
    <property type="entry name" value="BCAT-like_C"/>
</dbReference>
<dbReference type="Gene3D" id="3.20.10.10">
    <property type="entry name" value="D-amino Acid Aminotransferase, subunit A, domain 2"/>
    <property type="match status" value="1"/>
</dbReference>
<dbReference type="InterPro" id="IPR036038">
    <property type="entry name" value="Aminotransferase-like"/>
</dbReference>
<dbReference type="RefSeq" id="WP_023937918.1">
    <property type="nucleotide sequence ID" value="NZ_FUXH01000002.1"/>
</dbReference>
<evidence type="ECO:0000313" key="1">
    <source>
        <dbReference type="EMBL" id="SQH72795.1"/>
    </source>
</evidence>
<evidence type="ECO:0000313" key="2">
    <source>
        <dbReference type="Proteomes" id="UP000249300"/>
    </source>
</evidence>
<dbReference type="GO" id="GO:0003824">
    <property type="term" value="F:catalytic activity"/>
    <property type="evidence" value="ECO:0007669"/>
    <property type="project" value="InterPro"/>
</dbReference>
<dbReference type="KEGG" id="pcre:NCTC12858_00624"/>
<accession>A0A2X4PKG2</accession>
<dbReference type="SUPFAM" id="SSF56752">
    <property type="entry name" value="D-aminoacid aminotransferase-like PLP-dependent enzymes"/>
    <property type="match status" value="1"/>
</dbReference>
<gene>
    <name evidence="1" type="ORF">NCTC12858_00624</name>
</gene>
<protein>
    <recommendedName>
        <fullName evidence="3">Aminodeoxychorismate lyase</fullName>
    </recommendedName>
</protein>
<dbReference type="Proteomes" id="UP000249300">
    <property type="component" value="Chromosome 1"/>
</dbReference>
<keyword evidence="2" id="KW-1185">Reference proteome</keyword>
<sequence>MRLLLETIRLDNGQALSINFHLERMLRSIAPHPLPPLPNIESLCPPQLRHGRAKCRLIYTAQAVEEIQFSSYSPKTIRSLRIVEAPAGLNYRNKWADRSSLEALKDGCAEDEDILLCHNGLISDVSYANILLSTKKDPANFCYTPRLPLLVGTHLTRLNGQLQTRDISVDDLLRNYHSLTLLNAMLDIGEVQIQIDRIH</sequence>
<dbReference type="OrthoDB" id="1148709at2"/>
<dbReference type="Gene3D" id="3.30.470.10">
    <property type="match status" value="1"/>
</dbReference>
<organism evidence="1 2">
    <name type="scientific">Porphyromonas crevioricanis</name>
    <dbReference type="NCBI Taxonomy" id="393921"/>
    <lineage>
        <taxon>Bacteria</taxon>
        <taxon>Pseudomonadati</taxon>
        <taxon>Bacteroidota</taxon>
        <taxon>Bacteroidia</taxon>
        <taxon>Bacteroidales</taxon>
        <taxon>Porphyromonadaceae</taxon>
        <taxon>Porphyromonas</taxon>
    </lineage>
</organism>
<dbReference type="InterPro" id="IPR043131">
    <property type="entry name" value="BCAT-like_N"/>
</dbReference>
<reference evidence="1 2" key="1">
    <citation type="submission" date="2018-06" db="EMBL/GenBank/DDBJ databases">
        <authorList>
            <consortium name="Pathogen Informatics"/>
            <person name="Doyle S."/>
        </authorList>
    </citation>
    <scope>NUCLEOTIDE SEQUENCE [LARGE SCALE GENOMIC DNA]</scope>
    <source>
        <strain evidence="1 2">NCTC12858</strain>
    </source>
</reference>